<sequence length="484" mass="54830">MPRQEGTSTKKLEKTMDSFLNMFGNEVKHSYSVARARIDKRLDFLRKVYGILSVQLLFTFLTASVFKWSSVITYIVQTNHWLVFAGILGSLGLCVALQTYKNDYPTNYMLLAGFTAVEASLVGTVVTYYRVESIIEAFLLTMVVTVCLTAYTFQSKMDFDRFNAGIFSLMSILFSFLFLQIFFPMSGMSRMISVGFAVLYCMYIIYDTGLIMERLTPEEYIIAPAILYMDMVALFLRLLKLLTEKMATKATSKDSFGKESIVDDFMYGSNVATAHVYIRMGFLRKVYGILSVQLLLTTITGFLFMSSETVTNYVQQNHWMLLVAMVGSIGLVIALMIYKNQTPTNYILLGLFTMFEAYCVGTVVTFYKVHSVLEAFLMTLVVAVSLTMYTLQSKKDFSSWGAGLFACLCVLLVASFLQIFFPTVLMDRMIAAGGALLFSLFIVFDTSMMMHKLSPEEYIVASVNLYLDILNLFLHLLRLMGERK</sequence>
<dbReference type="EnsemblMetazoa" id="G28721.7">
    <property type="protein sequence ID" value="G28721.7:cds"/>
    <property type="gene ID" value="G28721"/>
</dbReference>
<evidence type="ECO:0000256" key="2">
    <source>
        <dbReference type="ARBA" id="ARBA00022692"/>
    </source>
</evidence>
<feature type="transmembrane region" description="Helical" evidence="5">
    <location>
        <begin position="373"/>
        <end position="391"/>
    </location>
</feature>
<feature type="transmembrane region" description="Helical" evidence="5">
    <location>
        <begin position="403"/>
        <end position="423"/>
    </location>
</feature>
<feature type="transmembrane region" description="Helical" evidence="5">
    <location>
        <begin position="81"/>
        <end position="100"/>
    </location>
</feature>
<dbReference type="Proteomes" id="UP000005408">
    <property type="component" value="Unassembled WGS sequence"/>
</dbReference>
<evidence type="ECO:0000256" key="1">
    <source>
        <dbReference type="ARBA" id="ARBA00004141"/>
    </source>
</evidence>
<comment type="subcellular location">
    <subcellularLocation>
        <location evidence="1">Membrane</location>
        <topology evidence="1">Multi-pass membrane protein</topology>
    </subcellularLocation>
</comment>
<accession>A0A8W8LM38</accession>
<feature type="transmembrane region" description="Helical" evidence="5">
    <location>
        <begin position="286"/>
        <end position="306"/>
    </location>
</feature>
<keyword evidence="2 5" id="KW-0812">Transmembrane</keyword>
<evidence type="ECO:0000256" key="5">
    <source>
        <dbReference type="SAM" id="Phobius"/>
    </source>
</evidence>
<evidence type="ECO:0000256" key="3">
    <source>
        <dbReference type="ARBA" id="ARBA00022989"/>
    </source>
</evidence>
<reference evidence="6" key="1">
    <citation type="submission" date="2022-08" db="UniProtKB">
        <authorList>
            <consortium name="EnsemblMetazoa"/>
        </authorList>
    </citation>
    <scope>IDENTIFICATION</scope>
    <source>
        <strain evidence="6">05x7-T-G4-1.051#20</strain>
    </source>
</reference>
<dbReference type="GO" id="GO:0016020">
    <property type="term" value="C:membrane"/>
    <property type="evidence" value="ECO:0007669"/>
    <property type="project" value="UniProtKB-SubCell"/>
</dbReference>
<feature type="transmembrane region" description="Helical" evidence="5">
    <location>
        <begin position="48"/>
        <end position="69"/>
    </location>
</feature>
<dbReference type="AlphaFoldDB" id="A0A8W8LM38"/>
<evidence type="ECO:0000313" key="7">
    <source>
        <dbReference type="Proteomes" id="UP000005408"/>
    </source>
</evidence>
<dbReference type="PANTHER" id="PTHR23291">
    <property type="entry name" value="BAX INHIBITOR-RELATED"/>
    <property type="match status" value="1"/>
</dbReference>
<dbReference type="GO" id="GO:0043066">
    <property type="term" value="P:negative regulation of apoptotic process"/>
    <property type="evidence" value="ECO:0007669"/>
    <property type="project" value="TreeGrafter"/>
</dbReference>
<dbReference type="PANTHER" id="PTHR23291:SF50">
    <property type="entry name" value="PROTEIN LIFEGUARD 4"/>
    <property type="match status" value="1"/>
</dbReference>
<name>A0A8W8LM38_MAGGI</name>
<evidence type="ECO:0000256" key="4">
    <source>
        <dbReference type="ARBA" id="ARBA00023136"/>
    </source>
</evidence>
<organism evidence="6 7">
    <name type="scientific">Magallana gigas</name>
    <name type="common">Pacific oyster</name>
    <name type="synonym">Crassostrea gigas</name>
    <dbReference type="NCBI Taxonomy" id="29159"/>
    <lineage>
        <taxon>Eukaryota</taxon>
        <taxon>Metazoa</taxon>
        <taxon>Spiralia</taxon>
        <taxon>Lophotrochozoa</taxon>
        <taxon>Mollusca</taxon>
        <taxon>Bivalvia</taxon>
        <taxon>Autobranchia</taxon>
        <taxon>Pteriomorphia</taxon>
        <taxon>Ostreida</taxon>
        <taxon>Ostreoidea</taxon>
        <taxon>Ostreidae</taxon>
        <taxon>Magallana</taxon>
    </lineage>
</organism>
<keyword evidence="3 5" id="KW-1133">Transmembrane helix</keyword>
<protein>
    <recommendedName>
        <fullName evidence="8">Transmembrane BAX inhibitor motif-containing protein 4</fullName>
    </recommendedName>
</protein>
<feature type="transmembrane region" description="Helical" evidence="5">
    <location>
        <begin position="345"/>
        <end position="367"/>
    </location>
</feature>
<feature type="transmembrane region" description="Helical" evidence="5">
    <location>
        <begin position="221"/>
        <end position="239"/>
    </location>
</feature>
<feature type="transmembrane region" description="Helical" evidence="5">
    <location>
        <begin position="165"/>
        <end position="183"/>
    </location>
</feature>
<keyword evidence="7" id="KW-1185">Reference proteome</keyword>
<proteinExistence type="predicted"/>
<dbReference type="InterPro" id="IPR006214">
    <property type="entry name" value="Bax_inhibitor_1-related"/>
</dbReference>
<dbReference type="Pfam" id="PF01027">
    <property type="entry name" value="Bax1-I"/>
    <property type="match status" value="2"/>
</dbReference>
<feature type="transmembrane region" description="Helical" evidence="5">
    <location>
        <begin position="106"/>
        <end position="127"/>
    </location>
</feature>
<evidence type="ECO:0000313" key="6">
    <source>
        <dbReference type="EnsemblMetazoa" id="G28721.7:cds"/>
    </source>
</evidence>
<keyword evidence="4 5" id="KW-0472">Membrane</keyword>
<evidence type="ECO:0008006" key="8">
    <source>
        <dbReference type="Google" id="ProtNLM"/>
    </source>
</evidence>
<feature type="transmembrane region" description="Helical" evidence="5">
    <location>
        <begin position="134"/>
        <end position="153"/>
    </location>
</feature>
<feature type="transmembrane region" description="Helical" evidence="5">
    <location>
        <begin position="318"/>
        <end position="338"/>
    </location>
</feature>
<feature type="transmembrane region" description="Helical" evidence="5">
    <location>
        <begin position="429"/>
        <end position="446"/>
    </location>
</feature>